<reference evidence="2 3" key="1">
    <citation type="submission" date="2007-06" db="EMBL/GenBank/DDBJ databases">
        <authorList>
            <person name="Shimkets L."/>
            <person name="Ferriera S."/>
            <person name="Johnson J."/>
            <person name="Kravitz S."/>
            <person name="Beeson K."/>
            <person name="Sutton G."/>
            <person name="Rogers Y.-H."/>
            <person name="Friedman R."/>
            <person name="Frazier M."/>
            <person name="Venter J.C."/>
        </authorList>
    </citation>
    <scope>NUCLEOTIDE SEQUENCE [LARGE SCALE GENOMIC DNA]</scope>
    <source>
        <strain evidence="2 3">SIR-1</strain>
    </source>
</reference>
<name>A6G5Z0_9BACT</name>
<accession>A6G5Z0</accession>
<dbReference type="PROSITE" id="PS51257">
    <property type="entry name" value="PROKAR_LIPOPROTEIN"/>
    <property type="match status" value="1"/>
</dbReference>
<evidence type="ECO:0000256" key="1">
    <source>
        <dbReference type="SAM" id="MobiDB-lite"/>
    </source>
</evidence>
<feature type="region of interest" description="Disordered" evidence="1">
    <location>
        <begin position="28"/>
        <end position="92"/>
    </location>
</feature>
<dbReference type="EMBL" id="ABCS01000027">
    <property type="protein sequence ID" value="EDM78764.1"/>
    <property type="molecule type" value="Genomic_DNA"/>
</dbReference>
<organism evidence="2 3">
    <name type="scientific">Plesiocystis pacifica SIR-1</name>
    <dbReference type="NCBI Taxonomy" id="391625"/>
    <lineage>
        <taxon>Bacteria</taxon>
        <taxon>Pseudomonadati</taxon>
        <taxon>Myxococcota</taxon>
        <taxon>Polyangia</taxon>
        <taxon>Nannocystales</taxon>
        <taxon>Nannocystaceae</taxon>
        <taxon>Plesiocystis</taxon>
    </lineage>
</organism>
<evidence type="ECO:0000313" key="3">
    <source>
        <dbReference type="Proteomes" id="UP000005801"/>
    </source>
</evidence>
<proteinExistence type="predicted"/>
<dbReference type="Proteomes" id="UP000005801">
    <property type="component" value="Unassembled WGS sequence"/>
</dbReference>
<keyword evidence="3" id="KW-1185">Reference proteome</keyword>
<comment type="caution">
    <text evidence="2">The sequence shown here is derived from an EMBL/GenBank/DDBJ whole genome shotgun (WGS) entry which is preliminary data.</text>
</comment>
<feature type="compositionally biased region" description="Acidic residues" evidence="1">
    <location>
        <begin position="41"/>
        <end position="51"/>
    </location>
</feature>
<protein>
    <submittedName>
        <fullName evidence="2">Uncharacterized protein</fullName>
    </submittedName>
</protein>
<gene>
    <name evidence="2" type="ORF">PPSIR1_12303</name>
</gene>
<dbReference type="AlphaFoldDB" id="A6G5Z0"/>
<evidence type="ECO:0000313" key="2">
    <source>
        <dbReference type="EMBL" id="EDM78764.1"/>
    </source>
</evidence>
<sequence>MVPRSALWVVLGLACTPAVVDKGADSGVVVDDAATTRGPQEDPDERIEDADSQGQGQYQGQDHDQGQGGTGGDPYADLEPAPVDAPAPGSCPATKLREVRYASTRGAKVKMPKEIAALRCVEDADNELEQDIACAQAFNEASWGHALYEQGLAVVEPSDAGNVGRIRARGAMALGSIHAVPDSPGRFAVYTGSEGSDCSGSSTKTRTSPGVLLAHNGAGEIVVVVPKPTVESRSVARCSCFPGCGAYMEPYPQFELLPEGATIGDTVELSYPAIAITTHAVERQTCCCAP</sequence>